<comment type="caution">
    <text evidence="3">The sequence shown here is derived from an EMBL/GenBank/DDBJ whole genome shotgun (WGS) entry which is preliminary data.</text>
</comment>
<sequence>MTMLKVDDKGALTLDGEILDHLGITPGQEVEAKLDAGGRVVLSAKSPERQPRTGRIEDVFGMLSEYYDGPPLTVEELNNAIADAAAGRRR</sequence>
<dbReference type="GO" id="GO:0003677">
    <property type="term" value="F:DNA binding"/>
    <property type="evidence" value="ECO:0007669"/>
    <property type="project" value="UniProtKB-KW"/>
</dbReference>
<organism evidence="3 4">
    <name type="scientific">Jiella mangrovi</name>
    <dbReference type="NCBI Taxonomy" id="2821407"/>
    <lineage>
        <taxon>Bacteria</taxon>
        <taxon>Pseudomonadati</taxon>
        <taxon>Pseudomonadota</taxon>
        <taxon>Alphaproteobacteria</taxon>
        <taxon>Hyphomicrobiales</taxon>
        <taxon>Aurantimonadaceae</taxon>
        <taxon>Jiella</taxon>
    </lineage>
</organism>
<evidence type="ECO:0000256" key="1">
    <source>
        <dbReference type="PROSITE-ProRule" id="PRU01076"/>
    </source>
</evidence>
<dbReference type="Proteomes" id="UP000678276">
    <property type="component" value="Unassembled WGS sequence"/>
</dbReference>
<dbReference type="PROSITE" id="PS51740">
    <property type="entry name" value="SPOVT_ABRB"/>
    <property type="match status" value="1"/>
</dbReference>
<dbReference type="InterPro" id="IPR007159">
    <property type="entry name" value="SpoVT-AbrB_dom"/>
</dbReference>
<feature type="domain" description="SpoVT-AbrB" evidence="2">
    <location>
        <begin position="1"/>
        <end position="47"/>
    </location>
</feature>
<evidence type="ECO:0000313" key="3">
    <source>
        <dbReference type="EMBL" id="MBP0614069.1"/>
    </source>
</evidence>
<dbReference type="SUPFAM" id="SSF89447">
    <property type="entry name" value="AbrB/MazE/MraZ-like"/>
    <property type="match status" value="1"/>
</dbReference>
<dbReference type="EMBL" id="JAGJCF010000001">
    <property type="protein sequence ID" value="MBP0614069.1"/>
    <property type="molecule type" value="Genomic_DNA"/>
</dbReference>
<gene>
    <name evidence="3" type="ORF">J6595_00515</name>
</gene>
<evidence type="ECO:0000313" key="4">
    <source>
        <dbReference type="Proteomes" id="UP000678276"/>
    </source>
</evidence>
<keyword evidence="1 3" id="KW-0238">DNA-binding</keyword>
<keyword evidence="4" id="KW-1185">Reference proteome</keyword>
<dbReference type="SMART" id="SM00966">
    <property type="entry name" value="SpoVT_AbrB"/>
    <property type="match status" value="1"/>
</dbReference>
<name>A0ABS4BBF7_9HYPH</name>
<evidence type="ECO:0000259" key="2">
    <source>
        <dbReference type="PROSITE" id="PS51740"/>
    </source>
</evidence>
<proteinExistence type="predicted"/>
<dbReference type="RefSeq" id="WP_209592474.1">
    <property type="nucleotide sequence ID" value="NZ_JAGJCF010000001.1"/>
</dbReference>
<protein>
    <submittedName>
        <fullName evidence="3">AbrB/MazE/SpoVT family DNA-binding domain-containing protein</fullName>
    </submittedName>
</protein>
<accession>A0ABS4BBF7</accession>
<dbReference type="InterPro" id="IPR037914">
    <property type="entry name" value="SpoVT-AbrB_sf"/>
</dbReference>
<reference evidence="3 4" key="1">
    <citation type="submission" date="2021-04" db="EMBL/GenBank/DDBJ databases">
        <title>Whole genome sequence of Jiella sp. KSK16Y-1.</title>
        <authorList>
            <person name="Tuo L."/>
        </authorList>
    </citation>
    <scope>NUCLEOTIDE SEQUENCE [LARGE SCALE GENOMIC DNA]</scope>
    <source>
        <strain evidence="3 4">KSK16Y-1</strain>
    </source>
</reference>